<feature type="compositionally biased region" description="Basic and acidic residues" evidence="1">
    <location>
        <begin position="207"/>
        <end position="222"/>
    </location>
</feature>
<gene>
    <name evidence="2" type="ORF">BISA_1869</name>
</gene>
<comment type="caution">
    <text evidence="2">The sequence shown here is derived from an EMBL/GenBank/DDBJ whole genome shotgun (WGS) entry which is preliminary data.</text>
</comment>
<dbReference type="RefSeq" id="WP_033891822.1">
    <property type="nucleotide sequence ID" value="NZ_JDUT01000006.1"/>
</dbReference>
<dbReference type="STRING" id="1437607.BISA_1869"/>
<feature type="compositionally biased region" description="Basic and acidic residues" evidence="1">
    <location>
        <begin position="284"/>
        <end position="293"/>
    </location>
</feature>
<protein>
    <submittedName>
        <fullName evidence="2">Uncharacterized protein</fullName>
    </submittedName>
</protein>
<organism evidence="2 3">
    <name type="scientific">Bifidobacterium saguini DSM 23967</name>
    <dbReference type="NCBI Taxonomy" id="1437607"/>
    <lineage>
        <taxon>Bacteria</taxon>
        <taxon>Bacillati</taxon>
        <taxon>Actinomycetota</taxon>
        <taxon>Actinomycetes</taxon>
        <taxon>Bifidobacteriales</taxon>
        <taxon>Bifidobacteriaceae</taxon>
        <taxon>Bifidobacterium</taxon>
    </lineage>
</organism>
<evidence type="ECO:0000256" key="1">
    <source>
        <dbReference type="SAM" id="MobiDB-lite"/>
    </source>
</evidence>
<feature type="region of interest" description="Disordered" evidence="1">
    <location>
        <begin position="279"/>
        <end position="320"/>
    </location>
</feature>
<dbReference type="Proteomes" id="UP000029066">
    <property type="component" value="Unassembled WGS sequence"/>
</dbReference>
<evidence type="ECO:0000313" key="3">
    <source>
        <dbReference type="Proteomes" id="UP000029066"/>
    </source>
</evidence>
<feature type="region of interest" description="Disordered" evidence="1">
    <location>
        <begin position="207"/>
        <end position="236"/>
    </location>
</feature>
<evidence type="ECO:0000313" key="2">
    <source>
        <dbReference type="EMBL" id="KFI91270.1"/>
    </source>
</evidence>
<dbReference type="EMBL" id="JGZN01000016">
    <property type="protein sequence ID" value="KFI91270.1"/>
    <property type="molecule type" value="Genomic_DNA"/>
</dbReference>
<proteinExistence type="predicted"/>
<dbReference type="AlphaFoldDB" id="A0A087D6X0"/>
<reference evidence="2 3" key="1">
    <citation type="submission" date="2014-03" db="EMBL/GenBank/DDBJ databases">
        <title>Genomics of Bifidobacteria.</title>
        <authorList>
            <person name="Ventura M."/>
            <person name="Milani C."/>
            <person name="Lugli G.A."/>
        </authorList>
    </citation>
    <scope>NUCLEOTIDE SEQUENCE [LARGE SCALE GENOMIC DNA]</scope>
    <source>
        <strain evidence="2 3">DSM 23967</strain>
    </source>
</reference>
<accession>A0A087D6X0</accession>
<sequence length="320" mass="35760">METEFDIDMSDWFKHCPECGKELLITSLYQHLKSLHHWNADDWRASDLHAIDCPACGKPYGAAAMTVHVYNLHIDGAHPALTPRRYAPELTLDETIRCLRQVQEDRTFTATAAQIRSLKRYGLISNGSPTHATTLGRRLLEDPSPDALLEAFIHEPVFRLAYRMHEHGHATARIFAHLLERRVILREGAAREYDHVFDANLALLDRPTERHEPAKPASKPEPEPVTEEPAGETDGLMPFDTVLVNRFHGGYARLQVHGSIPPDIMSRLLVLVNSFSHETGADDPATRPDDAPRTDAAQPSAAHVPSPSPDRVDTVQTLLP</sequence>
<name>A0A087D6X0_9BIFI</name>